<feature type="signal peptide" evidence="1">
    <location>
        <begin position="1"/>
        <end position="23"/>
    </location>
</feature>
<evidence type="ECO:0000256" key="1">
    <source>
        <dbReference type="SAM" id="SignalP"/>
    </source>
</evidence>
<keyword evidence="1" id="KW-0732">Signal</keyword>
<gene>
    <name evidence="2" type="ORF">AVDCRST_MAG30-2426</name>
</gene>
<organism evidence="2">
    <name type="scientific">uncultured Solirubrobacteraceae bacterium</name>
    <dbReference type="NCBI Taxonomy" id="1162706"/>
    <lineage>
        <taxon>Bacteria</taxon>
        <taxon>Bacillati</taxon>
        <taxon>Actinomycetota</taxon>
        <taxon>Thermoleophilia</taxon>
        <taxon>Solirubrobacterales</taxon>
        <taxon>Solirubrobacteraceae</taxon>
        <taxon>environmental samples</taxon>
    </lineage>
</organism>
<dbReference type="PROSITE" id="PS51257">
    <property type="entry name" value="PROKAR_LIPOPROTEIN"/>
    <property type="match status" value="1"/>
</dbReference>
<accession>A0A6J4SZR5</accession>
<sequence>MRPHLLLTAVAAGLLAAPAPAAAACITPAGARVVAQTEEASVTLETQGEDADPLEGETSFSLWRGCAEESATQVELLSGSRALFSSRSASGFELAGPFVAFLAERAPDKYESFARLVTVDLRTGARWESGEVSYFGGLGFTEHAVNRRGDAAWVRLTYGERRQRQWRLFVRNDGRVVRRDTSSRPLSRLRLSGTRMSWSEGGRRRSRRLG</sequence>
<dbReference type="AlphaFoldDB" id="A0A6J4SZR5"/>
<proteinExistence type="predicted"/>
<feature type="chain" id="PRO_5026682052" evidence="1">
    <location>
        <begin position="24"/>
        <end position="210"/>
    </location>
</feature>
<reference evidence="2" key="1">
    <citation type="submission" date="2020-02" db="EMBL/GenBank/DDBJ databases">
        <authorList>
            <person name="Meier V. D."/>
        </authorList>
    </citation>
    <scope>NUCLEOTIDE SEQUENCE</scope>
    <source>
        <strain evidence="2">AVDCRST_MAG30</strain>
    </source>
</reference>
<dbReference type="EMBL" id="CADCVS010000317">
    <property type="protein sequence ID" value="CAA9510042.1"/>
    <property type="molecule type" value="Genomic_DNA"/>
</dbReference>
<name>A0A6J4SZR5_9ACTN</name>
<protein>
    <submittedName>
        <fullName evidence="2">Uncharacterized protein</fullName>
    </submittedName>
</protein>
<evidence type="ECO:0000313" key="2">
    <source>
        <dbReference type="EMBL" id="CAA9510042.1"/>
    </source>
</evidence>